<dbReference type="InterPro" id="IPR041373">
    <property type="entry name" value="RT_RNaseH"/>
</dbReference>
<keyword evidence="7" id="KW-0695">RNA-directed DNA polymerase</keyword>
<feature type="domain" description="Integrase catalytic" evidence="9">
    <location>
        <begin position="259"/>
        <end position="439"/>
    </location>
</feature>
<dbReference type="PANTHER" id="PTHR37984">
    <property type="entry name" value="PROTEIN CBG26694"/>
    <property type="match status" value="1"/>
</dbReference>
<evidence type="ECO:0000256" key="2">
    <source>
        <dbReference type="ARBA" id="ARBA00022679"/>
    </source>
</evidence>
<dbReference type="Pfam" id="PF17917">
    <property type="entry name" value="RT_RNaseH"/>
    <property type="match status" value="1"/>
</dbReference>
<dbReference type="Pfam" id="PF17921">
    <property type="entry name" value="Integrase_H2C2"/>
    <property type="match status" value="1"/>
</dbReference>
<dbReference type="Proteomes" id="UP001235939">
    <property type="component" value="Chromosome 02"/>
</dbReference>
<protein>
    <recommendedName>
        <fullName evidence="1">RNA-directed DNA polymerase</fullName>
        <ecNumber evidence="1">2.7.7.49</ecNumber>
    </recommendedName>
</protein>
<keyword evidence="5" id="KW-0255">Endonuclease</keyword>
<dbReference type="InterPro" id="IPR041588">
    <property type="entry name" value="Integrase_H2C2"/>
</dbReference>
<evidence type="ECO:0000256" key="3">
    <source>
        <dbReference type="ARBA" id="ARBA00022695"/>
    </source>
</evidence>
<dbReference type="CDD" id="cd09274">
    <property type="entry name" value="RNase_HI_RT_Ty3"/>
    <property type="match status" value="1"/>
</dbReference>
<evidence type="ECO:0000256" key="8">
    <source>
        <dbReference type="SAM" id="MobiDB-lite"/>
    </source>
</evidence>
<dbReference type="Gene3D" id="1.10.340.70">
    <property type="match status" value="1"/>
</dbReference>
<dbReference type="InterPro" id="IPR050951">
    <property type="entry name" value="Retrovirus_Pol_polyprotein"/>
</dbReference>
<evidence type="ECO:0000259" key="9">
    <source>
        <dbReference type="PROSITE" id="PS50994"/>
    </source>
</evidence>
<organism evidence="10 11">
    <name type="scientific">Cordylochernes scorpioides</name>
    <dbReference type="NCBI Taxonomy" id="51811"/>
    <lineage>
        <taxon>Eukaryota</taxon>
        <taxon>Metazoa</taxon>
        <taxon>Ecdysozoa</taxon>
        <taxon>Arthropoda</taxon>
        <taxon>Chelicerata</taxon>
        <taxon>Arachnida</taxon>
        <taxon>Pseudoscorpiones</taxon>
        <taxon>Cheliferoidea</taxon>
        <taxon>Chernetidae</taxon>
        <taxon>Cordylochernes</taxon>
    </lineage>
</organism>
<dbReference type="EMBL" id="CP092864">
    <property type="protein sequence ID" value="UYV63867.1"/>
    <property type="molecule type" value="Genomic_DNA"/>
</dbReference>
<feature type="region of interest" description="Disordered" evidence="8">
    <location>
        <begin position="1"/>
        <end position="24"/>
    </location>
</feature>
<evidence type="ECO:0000313" key="11">
    <source>
        <dbReference type="Proteomes" id="UP001235939"/>
    </source>
</evidence>
<dbReference type="SUPFAM" id="SSF53098">
    <property type="entry name" value="Ribonuclease H-like"/>
    <property type="match status" value="1"/>
</dbReference>
<proteinExistence type="predicted"/>
<dbReference type="PANTHER" id="PTHR37984:SF5">
    <property type="entry name" value="PROTEIN NYNRIN-LIKE"/>
    <property type="match status" value="1"/>
</dbReference>
<keyword evidence="6" id="KW-0378">Hydrolase</keyword>
<evidence type="ECO:0000256" key="4">
    <source>
        <dbReference type="ARBA" id="ARBA00022722"/>
    </source>
</evidence>
<dbReference type="InterPro" id="IPR012337">
    <property type="entry name" value="RNaseH-like_sf"/>
</dbReference>
<evidence type="ECO:0000256" key="6">
    <source>
        <dbReference type="ARBA" id="ARBA00022801"/>
    </source>
</evidence>
<dbReference type="InterPro" id="IPR043502">
    <property type="entry name" value="DNA/RNA_pol_sf"/>
</dbReference>
<accession>A0ABY6K4S7</accession>
<evidence type="ECO:0000256" key="5">
    <source>
        <dbReference type="ARBA" id="ARBA00022759"/>
    </source>
</evidence>
<dbReference type="EC" id="2.7.7.49" evidence="1"/>
<keyword evidence="2" id="KW-0808">Transferase</keyword>
<evidence type="ECO:0000256" key="1">
    <source>
        <dbReference type="ARBA" id="ARBA00012493"/>
    </source>
</evidence>
<evidence type="ECO:0000313" key="10">
    <source>
        <dbReference type="EMBL" id="UYV63867.1"/>
    </source>
</evidence>
<dbReference type="Gene3D" id="3.30.420.10">
    <property type="entry name" value="Ribonuclease H-like superfamily/Ribonuclease H"/>
    <property type="match status" value="2"/>
</dbReference>
<keyword evidence="3" id="KW-0548">Nucleotidyltransferase</keyword>
<dbReference type="InterPro" id="IPR001584">
    <property type="entry name" value="Integrase_cat-core"/>
</dbReference>
<evidence type="ECO:0000256" key="7">
    <source>
        <dbReference type="ARBA" id="ARBA00022918"/>
    </source>
</evidence>
<sequence length="646" mass="73880">MENEQDQDAKNGGNVTRERKVGEASPLAEILLQLTATLTQVRSTQRAETDVTYATRRFFRAYDRKMDGATPDRLPGYLTRHPEEPPPTMPDPYANTQRKTNGWTAPYKLAQHASARAVQTTPPPLHAWRPTPGPAFRQPGVLKQVHPDGKTYPVQYFSRSLRSHERNYSSSELECLAIVESVDKFRVCLMDRKFTIFSDHHALQWLKTIKNPSGRLFRWRLRLSRYEYEVRYIKGAQQYEADLLSRNPFCGFLDAFLIKNHQPFPSGNSSLTIDHNGLHTVSRKGVTKIIIPKTLTNKLLQSVHTQYNHPGISQKTRLISTQYYWQGMSKDITQKVKTCPTCQLTNRPLGPTYGELGQPPEAKGPFDLLSLDIIAGNNPQANGLCERLTATLTGKLRLLHLENPKIAWTKLVKRITSIYNNTPHSVTGFPPIYLMFGVLPPELSDHTTPYPDIDKLGRSRTRELKTSTYETKTFMTNDTNNHTSRSATCLPICTTGILEEYKERCRKCRAGDVKGIGTEHDITYVRYFPRRRLRHQWCDERRMWMAELNGIVFTDESRFCLQLHGGQIRVWRHRGERMLNNCVMHRQTGPAPRIMVWGGIGYHSCTPLVRIAGTLNSQCYISEVLEPVFIPYLQGLPTAIFQQENA</sequence>
<feature type="region of interest" description="Disordered" evidence="8">
    <location>
        <begin position="70"/>
        <end position="93"/>
    </location>
</feature>
<name>A0ABY6K4S7_9ARAC</name>
<dbReference type="InterPro" id="IPR036397">
    <property type="entry name" value="RNaseH_sf"/>
</dbReference>
<dbReference type="PROSITE" id="PS50994">
    <property type="entry name" value="INTEGRASE"/>
    <property type="match status" value="1"/>
</dbReference>
<dbReference type="SUPFAM" id="SSF56672">
    <property type="entry name" value="DNA/RNA polymerases"/>
    <property type="match status" value="1"/>
</dbReference>
<reference evidence="10 11" key="1">
    <citation type="submission" date="2022-01" db="EMBL/GenBank/DDBJ databases">
        <title>A chromosomal length assembly of Cordylochernes scorpioides.</title>
        <authorList>
            <person name="Zeh D."/>
            <person name="Zeh J."/>
        </authorList>
    </citation>
    <scope>NUCLEOTIDE SEQUENCE [LARGE SCALE GENOMIC DNA]</scope>
    <source>
        <strain evidence="10">IN4F17</strain>
        <tissue evidence="10">Whole Body</tissue>
    </source>
</reference>
<keyword evidence="4" id="KW-0540">Nuclease</keyword>
<keyword evidence="11" id="KW-1185">Reference proteome</keyword>
<gene>
    <name evidence="10" type="ORF">LAZ67_2005854</name>
</gene>